<dbReference type="InterPro" id="IPR036388">
    <property type="entry name" value="WH-like_DNA-bd_sf"/>
</dbReference>
<protein>
    <submittedName>
        <fullName evidence="6">Chromosome segregation and condensation protein ScpB</fullName>
    </submittedName>
</protein>
<dbReference type="OrthoDB" id="9806226at2"/>
<dbReference type="NCBIfam" id="TIGR00281">
    <property type="entry name" value="SMC-Scp complex subunit ScpB"/>
    <property type="match status" value="1"/>
</dbReference>
<dbReference type="PANTHER" id="PTHR34298:SF2">
    <property type="entry name" value="SEGREGATION AND CONDENSATION PROTEIN B"/>
    <property type="match status" value="1"/>
</dbReference>
<evidence type="ECO:0000256" key="4">
    <source>
        <dbReference type="ARBA" id="ARBA00023306"/>
    </source>
</evidence>
<keyword evidence="3" id="KW-0159">Chromosome partition</keyword>
<reference evidence="6 7" key="2">
    <citation type="journal article" date="2014" name="FEMS Microbiol. Lett.">
        <title>Draft genomic DNA sequence of the facultatively methylotrophic bacterium Acidomonas methanolica type strain MB58.</title>
        <authorList>
            <person name="Higashiura N."/>
            <person name="Hadano H."/>
            <person name="Hirakawa H."/>
            <person name="Matsutani M."/>
            <person name="Takabe S."/>
            <person name="Matsushita K."/>
            <person name="Azuma Y."/>
        </authorList>
    </citation>
    <scope>NUCLEOTIDE SEQUENCE [LARGE SCALE GENOMIC DNA]</scope>
    <source>
        <strain evidence="6 7">MB58</strain>
    </source>
</reference>
<sequence>MSDLSRKIEALIFASAEPVGDHVIRALVEGQGGDPVESSALVPTLIAAIRGRYEDHGVELVEVAKGWQFRTRPELAGALTTVVEKPRRLSRAAMEALAVIAYHQPCTRAEIEAIRGVTLSQTVLDALLEDGLIVPKGRKDVPGRPVLWGTSAGFLAAFGLRDLAALPRREELLVDPAALVEAPEPETQPETGAKTGDV</sequence>
<proteinExistence type="predicted"/>
<dbReference type="Pfam" id="PF04079">
    <property type="entry name" value="SMC_ScpB"/>
    <property type="match status" value="1"/>
</dbReference>
<dbReference type="EMBL" id="BAND01000011">
    <property type="protein sequence ID" value="GAJ27947.1"/>
    <property type="molecule type" value="Genomic_DNA"/>
</dbReference>
<dbReference type="GO" id="GO:0051301">
    <property type="term" value="P:cell division"/>
    <property type="evidence" value="ECO:0007669"/>
    <property type="project" value="UniProtKB-KW"/>
</dbReference>
<evidence type="ECO:0000256" key="5">
    <source>
        <dbReference type="SAM" id="MobiDB-lite"/>
    </source>
</evidence>
<gene>
    <name evidence="6" type="ORF">Amme_011_047</name>
</gene>
<evidence type="ECO:0000256" key="3">
    <source>
        <dbReference type="ARBA" id="ARBA00022829"/>
    </source>
</evidence>
<dbReference type="InterPro" id="IPR005234">
    <property type="entry name" value="ScpB_csome_segregation"/>
</dbReference>
<dbReference type="Proteomes" id="UP000019760">
    <property type="component" value="Unassembled WGS sequence"/>
</dbReference>
<dbReference type="InterPro" id="IPR036390">
    <property type="entry name" value="WH_DNA-bd_sf"/>
</dbReference>
<name>A0A023D1D7_ACIMT</name>
<evidence type="ECO:0000256" key="2">
    <source>
        <dbReference type="ARBA" id="ARBA00022618"/>
    </source>
</evidence>
<dbReference type="SUPFAM" id="SSF46785">
    <property type="entry name" value="Winged helix' DNA-binding domain"/>
    <property type="match status" value="2"/>
</dbReference>
<keyword evidence="2" id="KW-0132">Cell division</keyword>
<dbReference type="Gene3D" id="1.10.10.10">
    <property type="entry name" value="Winged helix-like DNA-binding domain superfamily/Winged helix DNA-binding domain"/>
    <property type="match status" value="2"/>
</dbReference>
<evidence type="ECO:0000313" key="7">
    <source>
        <dbReference type="Proteomes" id="UP000019760"/>
    </source>
</evidence>
<dbReference type="PANTHER" id="PTHR34298">
    <property type="entry name" value="SEGREGATION AND CONDENSATION PROTEIN B"/>
    <property type="match status" value="1"/>
</dbReference>
<feature type="region of interest" description="Disordered" evidence="5">
    <location>
        <begin position="177"/>
        <end position="198"/>
    </location>
</feature>
<dbReference type="GO" id="GO:0051304">
    <property type="term" value="P:chromosome separation"/>
    <property type="evidence" value="ECO:0007669"/>
    <property type="project" value="InterPro"/>
</dbReference>
<organism evidence="6 7">
    <name type="scientific">Acidomonas methanolica NBRC 104435</name>
    <dbReference type="NCBI Taxonomy" id="1231351"/>
    <lineage>
        <taxon>Bacteria</taxon>
        <taxon>Pseudomonadati</taxon>
        <taxon>Pseudomonadota</taxon>
        <taxon>Alphaproteobacteria</taxon>
        <taxon>Acetobacterales</taxon>
        <taxon>Acetobacteraceae</taxon>
        <taxon>Acidomonas</taxon>
    </lineage>
</organism>
<keyword evidence="1" id="KW-0963">Cytoplasm</keyword>
<reference evidence="7" key="1">
    <citation type="journal article" date="2014" name="FEMS Microbiol. Lett.">
        <title>Draft Genomic DNA Sequence of the Facultatively Methylotrophic Bacterium Acidomonas methanolica type strain MB58.</title>
        <authorList>
            <person name="Higashiura N."/>
            <person name="Hadano H."/>
            <person name="Hirakawa H."/>
            <person name="Matsutani M."/>
            <person name="Takabe S."/>
            <person name="Matsushita K."/>
            <person name="Azuma Y."/>
        </authorList>
    </citation>
    <scope>NUCLEOTIDE SEQUENCE [LARGE SCALE GENOMIC DNA]</scope>
    <source>
        <strain evidence="7">MB58</strain>
    </source>
</reference>
<keyword evidence="7" id="KW-1185">Reference proteome</keyword>
<keyword evidence="4" id="KW-0131">Cell cycle</keyword>
<comment type="caution">
    <text evidence="6">The sequence shown here is derived from an EMBL/GenBank/DDBJ whole genome shotgun (WGS) entry which is preliminary data.</text>
</comment>
<dbReference type="AlphaFoldDB" id="A0A023D1D7"/>
<evidence type="ECO:0000313" key="6">
    <source>
        <dbReference type="EMBL" id="GAJ27947.1"/>
    </source>
</evidence>
<dbReference type="PIRSF" id="PIRSF019345">
    <property type="entry name" value="ScpB"/>
    <property type="match status" value="1"/>
</dbReference>
<dbReference type="RefSeq" id="WP_042055955.1">
    <property type="nucleotide sequence ID" value="NZ_BAND01000011.1"/>
</dbReference>
<evidence type="ECO:0000256" key="1">
    <source>
        <dbReference type="ARBA" id="ARBA00022490"/>
    </source>
</evidence>
<accession>A0A023D1D7</accession>